<protein>
    <recommendedName>
        <fullName evidence="4">DUF3096 domain-containing protein</fullName>
    </recommendedName>
</protein>
<gene>
    <name evidence="2" type="ORF">ACFSJT_14350</name>
</gene>
<accession>A0ABW5AY63</accession>
<proteinExistence type="predicted"/>
<feature type="transmembrane region" description="Helical" evidence="1">
    <location>
        <begin position="16"/>
        <end position="40"/>
    </location>
</feature>
<sequence length="72" mass="7801">MILNSIVFEPGNLDGIIYLILAILLGPPIFLAIIGLILFYNNYRKAGKVFFILAGIYLVVGLGICGILLTGF</sequence>
<dbReference type="EMBL" id="JBHUHY010000015">
    <property type="protein sequence ID" value="MFD2187979.1"/>
    <property type="molecule type" value="Genomic_DNA"/>
</dbReference>
<evidence type="ECO:0008006" key="4">
    <source>
        <dbReference type="Google" id="ProtNLM"/>
    </source>
</evidence>
<reference evidence="3" key="1">
    <citation type="journal article" date="2019" name="Int. J. Syst. Evol. Microbiol.">
        <title>The Global Catalogue of Microorganisms (GCM) 10K type strain sequencing project: providing services to taxonomists for standard genome sequencing and annotation.</title>
        <authorList>
            <consortium name="The Broad Institute Genomics Platform"/>
            <consortium name="The Broad Institute Genome Sequencing Center for Infectious Disease"/>
            <person name="Wu L."/>
            <person name="Ma J."/>
        </authorList>
    </citation>
    <scope>NUCLEOTIDE SEQUENCE [LARGE SCALE GENOMIC DNA]</scope>
    <source>
        <strain evidence="3">DT92</strain>
    </source>
</reference>
<keyword evidence="1" id="KW-0472">Membrane</keyword>
<dbReference type="RefSeq" id="WP_378320982.1">
    <property type="nucleotide sequence ID" value="NZ_JBHUHY010000015.1"/>
</dbReference>
<keyword evidence="3" id="KW-1185">Reference proteome</keyword>
<dbReference type="Proteomes" id="UP001597344">
    <property type="component" value="Unassembled WGS sequence"/>
</dbReference>
<name>A0ABW5AY63_9FLAO</name>
<evidence type="ECO:0000313" key="3">
    <source>
        <dbReference type="Proteomes" id="UP001597344"/>
    </source>
</evidence>
<keyword evidence="1" id="KW-0812">Transmembrane</keyword>
<evidence type="ECO:0000256" key="1">
    <source>
        <dbReference type="SAM" id="Phobius"/>
    </source>
</evidence>
<feature type="transmembrane region" description="Helical" evidence="1">
    <location>
        <begin position="49"/>
        <end position="69"/>
    </location>
</feature>
<keyword evidence="1" id="KW-1133">Transmembrane helix</keyword>
<evidence type="ECO:0000313" key="2">
    <source>
        <dbReference type="EMBL" id="MFD2187979.1"/>
    </source>
</evidence>
<organism evidence="2 3">
    <name type="scientific">Aquimarina celericrescens</name>
    <dbReference type="NCBI Taxonomy" id="1964542"/>
    <lineage>
        <taxon>Bacteria</taxon>
        <taxon>Pseudomonadati</taxon>
        <taxon>Bacteroidota</taxon>
        <taxon>Flavobacteriia</taxon>
        <taxon>Flavobacteriales</taxon>
        <taxon>Flavobacteriaceae</taxon>
        <taxon>Aquimarina</taxon>
    </lineage>
</organism>
<comment type="caution">
    <text evidence="2">The sequence shown here is derived from an EMBL/GenBank/DDBJ whole genome shotgun (WGS) entry which is preliminary data.</text>
</comment>